<gene>
    <name evidence="2" type="ORF">FHS55_004389</name>
</gene>
<dbReference type="EMBL" id="JACICD010000014">
    <property type="protein sequence ID" value="MBB3773745.1"/>
    <property type="molecule type" value="Genomic_DNA"/>
</dbReference>
<evidence type="ECO:0000256" key="1">
    <source>
        <dbReference type="SAM" id="MobiDB-lite"/>
    </source>
</evidence>
<evidence type="ECO:0000313" key="2">
    <source>
        <dbReference type="EMBL" id="MBB3773745.1"/>
    </source>
</evidence>
<name>A0A839ZGR8_9HYPH</name>
<feature type="region of interest" description="Disordered" evidence="1">
    <location>
        <begin position="24"/>
        <end position="44"/>
    </location>
</feature>
<dbReference type="NCBIfam" id="TIGR04360">
    <property type="entry name" value="other_trbK"/>
    <property type="match status" value="1"/>
</dbReference>
<comment type="caution">
    <text evidence="2">The sequence shown here is derived from an EMBL/GenBank/DDBJ whole genome shotgun (WGS) entry which is preliminary data.</text>
</comment>
<protein>
    <submittedName>
        <fullName evidence="2">Conjugative transfer region protein TrbK</fullName>
    </submittedName>
</protein>
<accession>A0A839ZGR8</accession>
<dbReference type="AlphaFoldDB" id="A0A839ZGR8"/>
<organism evidence="2 3">
    <name type="scientific">Ancylobacter tetraedralis</name>
    <dbReference type="NCBI Taxonomy" id="217068"/>
    <lineage>
        <taxon>Bacteria</taxon>
        <taxon>Pseudomonadati</taxon>
        <taxon>Pseudomonadota</taxon>
        <taxon>Alphaproteobacteria</taxon>
        <taxon>Hyphomicrobiales</taxon>
        <taxon>Xanthobacteraceae</taxon>
        <taxon>Ancylobacter</taxon>
    </lineage>
</organism>
<dbReference type="Pfam" id="PF20084">
    <property type="entry name" value="TrbK"/>
    <property type="match status" value="1"/>
</dbReference>
<proteinExistence type="predicted"/>
<sequence>MLARLSAVIFAVIAGTAAVVEISRDEKAPEPSPMRAIETERDPLRDAQRRCQQLGEAAAHDAACLKVWAQTRGRFLGRPAPNEGR</sequence>
<dbReference type="Proteomes" id="UP000533469">
    <property type="component" value="Unassembled WGS sequence"/>
</dbReference>
<dbReference type="InterPro" id="IPR027587">
    <property type="entry name" value="TrbK"/>
</dbReference>
<keyword evidence="3" id="KW-1185">Reference proteome</keyword>
<reference evidence="2 3" key="1">
    <citation type="submission" date="2020-08" db="EMBL/GenBank/DDBJ databases">
        <title>Genomic Encyclopedia of Type Strains, Phase IV (KMG-IV): sequencing the most valuable type-strain genomes for metagenomic binning, comparative biology and taxonomic classification.</title>
        <authorList>
            <person name="Goeker M."/>
        </authorList>
    </citation>
    <scope>NUCLEOTIDE SEQUENCE [LARGE SCALE GENOMIC DNA]</scope>
    <source>
        <strain evidence="2 3">DSM 5895</strain>
    </source>
</reference>
<evidence type="ECO:0000313" key="3">
    <source>
        <dbReference type="Proteomes" id="UP000533469"/>
    </source>
</evidence>